<name>A0A7W7Y8W0_9BACT</name>
<dbReference type="RefSeq" id="WP_281382059.1">
    <property type="nucleotide sequence ID" value="NZ_JACHIG010000001.1"/>
</dbReference>
<sequence length="44" mass="4826">MLDRLLGGGINIEPLWQPAPHPPAKNLYRREFPGDLGISAVADE</sequence>
<reference evidence="1 2" key="1">
    <citation type="submission" date="2020-08" db="EMBL/GenBank/DDBJ databases">
        <title>Genomic Encyclopedia of Type Strains, Phase IV (KMG-IV): sequencing the most valuable type-strain genomes for metagenomic binning, comparative biology and taxonomic classification.</title>
        <authorList>
            <person name="Goeker M."/>
        </authorList>
    </citation>
    <scope>NUCLEOTIDE SEQUENCE [LARGE SCALE GENOMIC DNA]</scope>
    <source>
        <strain evidence="1 2">DSM 12252</strain>
    </source>
</reference>
<organism evidence="1 2">
    <name type="scientific">Prosthecobacter vanneervenii</name>
    <dbReference type="NCBI Taxonomy" id="48466"/>
    <lineage>
        <taxon>Bacteria</taxon>
        <taxon>Pseudomonadati</taxon>
        <taxon>Verrucomicrobiota</taxon>
        <taxon>Verrucomicrobiia</taxon>
        <taxon>Verrucomicrobiales</taxon>
        <taxon>Verrucomicrobiaceae</taxon>
        <taxon>Prosthecobacter</taxon>
    </lineage>
</organism>
<keyword evidence="2" id="KW-1185">Reference proteome</keyword>
<dbReference type="Proteomes" id="UP000590740">
    <property type="component" value="Unassembled WGS sequence"/>
</dbReference>
<accession>A0A7W7Y8W0</accession>
<dbReference type="EMBL" id="JACHIG010000001">
    <property type="protein sequence ID" value="MBB5031410.1"/>
    <property type="molecule type" value="Genomic_DNA"/>
</dbReference>
<evidence type="ECO:0000313" key="2">
    <source>
        <dbReference type="Proteomes" id="UP000590740"/>
    </source>
</evidence>
<protein>
    <submittedName>
        <fullName evidence="1">Putative membrane-anchored protein</fullName>
    </submittedName>
</protein>
<comment type="caution">
    <text evidence="1">The sequence shown here is derived from an EMBL/GenBank/DDBJ whole genome shotgun (WGS) entry which is preliminary data.</text>
</comment>
<proteinExistence type="predicted"/>
<evidence type="ECO:0000313" key="1">
    <source>
        <dbReference type="EMBL" id="MBB5031410.1"/>
    </source>
</evidence>
<dbReference type="AlphaFoldDB" id="A0A7W7Y8W0"/>
<gene>
    <name evidence="1" type="ORF">HNQ65_000964</name>
</gene>